<dbReference type="RefSeq" id="WP_175372452.1">
    <property type="nucleotide sequence ID" value="NZ_JABWCS010000212.1"/>
</dbReference>
<evidence type="ECO:0000313" key="2">
    <source>
        <dbReference type="EMBL" id="NUU61948.1"/>
    </source>
</evidence>
<name>A0A850ELN0_9BACL</name>
<evidence type="ECO:0000259" key="1">
    <source>
        <dbReference type="PROSITE" id="PS51186"/>
    </source>
</evidence>
<dbReference type="InterPro" id="IPR016181">
    <property type="entry name" value="Acyl_CoA_acyltransferase"/>
</dbReference>
<keyword evidence="3" id="KW-1185">Reference proteome</keyword>
<dbReference type="PROSITE" id="PS51186">
    <property type="entry name" value="GNAT"/>
    <property type="match status" value="1"/>
</dbReference>
<accession>A0A850ELN0</accession>
<protein>
    <submittedName>
        <fullName evidence="2">GNAT family N-acetyltransferase</fullName>
    </submittedName>
</protein>
<dbReference type="InterPro" id="IPR000182">
    <property type="entry name" value="GNAT_dom"/>
</dbReference>
<sequence>MNYELLRATKKEKEIIKNLMQFYIYDFSEFVLCDVEVDGLFGAYPFLDEYWEEVNQRFPYVIKQDKKYAGFVLVRFIESEERNYFSIAEFFIMKKYRKEGIGKAVAKQLFDLHKGDWEVYQLESNQPAQAFWNKTINEYTQGKFKERFEEGRRIQDFTNKVERVDCFESSVSKM</sequence>
<gene>
    <name evidence="2" type="ORF">HPT30_16510</name>
</gene>
<dbReference type="AlphaFoldDB" id="A0A850ELN0"/>
<dbReference type="Gene3D" id="3.40.630.30">
    <property type="match status" value="1"/>
</dbReference>
<dbReference type="Proteomes" id="UP000564806">
    <property type="component" value="Unassembled WGS sequence"/>
</dbReference>
<dbReference type="EMBL" id="JABWCS010000212">
    <property type="protein sequence ID" value="NUU61948.1"/>
    <property type="molecule type" value="Genomic_DNA"/>
</dbReference>
<dbReference type="SUPFAM" id="SSF55729">
    <property type="entry name" value="Acyl-CoA N-acyltransferases (Nat)"/>
    <property type="match status" value="1"/>
</dbReference>
<comment type="caution">
    <text evidence="2">The sequence shown here is derived from an EMBL/GenBank/DDBJ whole genome shotgun (WGS) entry which is preliminary data.</text>
</comment>
<organism evidence="2 3">
    <name type="scientific">Paenibacillus agri</name>
    <dbReference type="NCBI Taxonomy" id="2744309"/>
    <lineage>
        <taxon>Bacteria</taxon>
        <taxon>Bacillati</taxon>
        <taxon>Bacillota</taxon>
        <taxon>Bacilli</taxon>
        <taxon>Bacillales</taxon>
        <taxon>Paenibacillaceae</taxon>
        <taxon>Paenibacillus</taxon>
    </lineage>
</organism>
<proteinExistence type="predicted"/>
<evidence type="ECO:0000313" key="3">
    <source>
        <dbReference type="Proteomes" id="UP000564806"/>
    </source>
</evidence>
<feature type="domain" description="N-acetyltransferase" evidence="1">
    <location>
        <begin position="1"/>
        <end position="164"/>
    </location>
</feature>
<dbReference type="CDD" id="cd04301">
    <property type="entry name" value="NAT_SF"/>
    <property type="match status" value="1"/>
</dbReference>
<reference evidence="2" key="1">
    <citation type="submission" date="2020-06" db="EMBL/GenBank/DDBJ databases">
        <title>Paenibacillus sp. nov., isolated from soil.</title>
        <authorList>
            <person name="Seo Y.L."/>
        </authorList>
    </citation>
    <scope>NUCLEOTIDE SEQUENCE [LARGE SCALE GENOMIC DNA]</scope>
    <source>
        <strain evidence="2">JW14</strain>
    </source>
</reference>
<dbReference type="Pfam" id="PF00583">
    <property type="entry name" value="Acetyltransf_1"/>
    <property type="match status" value="1"/>
</dbReference>
<dbReference type="GO" id="GO:0016747">
    <property type="term" value="F:acyltransferase activity, transferring groups other than amino-acyl groups"/>
    <property type="evidence" value="ECO:0007669"/>
    <property type="project" value="InterPro"/>
</dbReference>
<keyword evidence="2" id="KW-0808">Transferase</keyword>